<dbReference type="InterPro" id="IPR045053">
    <property type="entry name" value="MAN-like"/>
</dbReference>
<keyword evidence="8" id="KW-1133">Transmembrane helix</keyword>
<evidence type="ECO:0000256" key="5">
    <source>
        <dbReference type="ARBA" id="ARBA00022525"/>
    </source>
</evidence>
<dbReference type="InterPro" id="IPR017853">
    <property type="entry name" value="GH"/>
</dbReference>
<dbReference type="Pfam" id="PF26410">
    <property type="entry name" value="GH5_mannosidase"/>
    <property type="match status" value="1"/>
</dbReference>
<evidence type="ECO:0000256" key="8">
    <source>
        <dbReference type="SAM" id="Phobius"/>
    </source>
</evidence>
<evidence type="ECO:0000259" key="9">
    <source>
        <dbReference type="Pfam" id="PF26410"/>
    </source>
</evidence>
<dbReference type="PANTHER" id="PTHR31451:SF60">
    <property type="entry name" value="MANNAN ENDO-1,4-BETA-MANNOSIDASE 1"/>
    <property type="match status" value="1"/>
</dbReference>
<evidence type="ECO:0000313" key="10">
    <source>
        <dbReference type="EMBL" id="CAI9116782.1"/>
    </source>
</evidence>
<evidence type="ECO:0000256" key="7">
    <source>
        <dbReference type="ARBA" id="ARBA00023295"/>
    </source>
</evidence>
<dbReference type="FunFam" id="3.20.20.80:FF:000012">
    <property type="entry name" value="Mannan endo-1,4-beta-mannosidase 6"/>
    <property type="match status" value="1"/>
</dbReference>
<keyword evidence="11" id="KW-1185">Reference proteome</keyword>
<dbReference type="SUPFAM" id="SSF51445">
    <property type="entry name" value="(Trans)glycosidases"/>
    <property type="match status" value="1"/>
</dbReference>
<dbReference type="InterPro" id="IPR001547">
    <property type="entry name" value="Glyco_hydro_5"/>
</dbReference>
<comment type="similarity">
    <text evidence="3">Belongs to the glycosyl hydrolase 5 (cellulase A) family.</text>
</comment>
<evidence type="ECO:0000256" key="2">
    <source>
        <dbReference type="ARBA" id="ARBA00004613"/>
    </source>
</evidence>
<keyword evidence="6" id="KW-0378">Hydrolase</keyword>
<evidence type="ECO:0000256" key="3">
    <source>
        <dbReference type="ARBA" id="ARBA00005641"/>
    </source>
</evidence>
<keyword evidence="7" id="KW-0326">Glycosidase</keyword>
<comment type="catalytic activity">
    <reaction evidence="1">
        <text>Random hydrolysis of (1-&gt;4)-beta-D-mannosidic linkages in mannans, galactomannans and glucomannans.</text>
        <dbReference type="EC" id="3.2.1.78"/>
    </reaction>
</comment>
<comment type="subcellular location">
    <subcellularLocation>
        <location evidence="2">Secreted</location>
    </subcellularLocation>
</comment>
<dbReference type="AlphaFoldDB" id="A0AAV1EAR7"/>
<evidence type="ECO:0000256" key="1">
    <source>
        <dbReference type="ARBA" id="ARBA00001678"/>
    </source>
</evidence>
<keyword evidence="5" id="KW-0964">Secreted</keyword>
<feature type="transmembrane region" description="Helical" evidence="8">
    <location>
        <begin position="106"/>
        <end position="127"/>
    </location>
</feature>
<dbReference type="GO" id="GO:0016985">
    <property type="term" value="F:mannan endo-1,4-beta-mannosidase activity"/>
    <property type="evidence" value="ECO:0007669"/>
    <property type="project" value="UniProtKB-EC"/>
</dbReference>
<dbReference type="Gene3D" id="3.20.20.80">
    <property type="entry name" value="Glycosidases"/>
    <property type="match status" value="1"/>
</dbReference>
<reference evidence="10" key="1">
    <citation type="submission" date="2023-03" db="EMBL/GenBank/DDBJ databases">
        <authorList>
            <person name="Julca I."/>
        </authorList>
    </citation>
    <scope>NUCLEOTIDE SEQUENCE</scope>
</reference>
<feature type="transmembrane region" description="Helical" evidence="8">
    <location>
        <begin position="70"/>
        <end position="86"/>
    </location>
</feature>
<evidence type="ECO:0000256" key="4">
    <source>
        <dbReference type="ARBA" id="ARBA00012706"/>
    </source>
</evidence>
<protein>
    <recommendedName>
        <fullName evidence="4">mannan endo-1,4-beta-mannosidase</fullName>
        <ecNumber evidence="4">3.2.1.78</ecNumber>
    </recommendedName>
</protein>
<evidence type="ECO:0000313" key="11">
    <source>
        <dbReference type="Proteomes" id="UP001161247"/>
    </source>
</evidence>
<dbReference type="EMBL" id="OX459125">
    <property type="protein sequence ID" value="CAI9116782.1"/>
    <property type="molecule type" value="Genomic_DNA"/>
</dbReference>
<evidence type="ECO:0000256" key="6">
    <source>
        <dbReference type="ARBA" id="ARBA00022801"/>
    </source>
</evidence>
<proteinExistence type="inferred from homology"/>
<name>A0AAV1EAR7_OLDCO</name>
<dbReference type="PANTHER" id="PTHR31451">
    <property type="match status" value="1"/>
</dbReference>
<keyword evidence="8" id="KW-0812">Transmembrane</keyword>
<dbReference type="GO" id="GO:0005576">
    <property type="term" value="C:extracellular region"/>
    <property type="evidence" value="ECO:0007669"/>
    <property type="project" value="UniProtKB-SubCell"/>
</dbReference>
<dbReference type="GO" id="GO:0000272">
    <property type="term" value="P:polysaccharide catabolic process"/>
    <property type="evidence" value="ECO:0007669"/>
    <property type="project" value="InterPro"/>
</dbReference>
<dbReference type="Proteomes" id="UP001161247">
    <property type="component" value="Chromosome 8"/>
</dbReference>
<feature type="domain" description="Glycoside hydrolase family 5" evidence="9">
    <location>
        <begin position="99"/>
        <end position="435"/>
    </location>
</feature>
<sequence length="477" mass="53487">MVTAATHTNFCIRNDNWSTFLHCGETKKLDSTRFASPLIRTEKYLILLLPQLCSIIFWSRTLLNKTMKKQFFSPIFILLLLLLLIHEHGKHGQILAQDDYIKIAGGQFILGGSSFYINGFNAYWFMIFGSDPSRKDKVSTAFKEAIDHGLTVARIWAFSDGGGTEALQYSPGSYNENIFQGLDFVISEAKKYGVRLILSLVNNHNDFGGKKQYVEWGRSKGQSLASDDDFFRNEVVKGLYKNHIKAVLTRKNTISGVIYKDDPTIMAWELMNEPRTPTDLSGKTIQDWISEMASYLKSIDSKHLLEVGLEGFYGSDPKKRSINPNSQLIGTDFIANNQVADIDFATVHSYPDAWLSGQSDAAQLTFLKNWVNAHIQDAQNILRKPVLFAEFGKSTKDPGFSVSQRDAVFDVVYSAVFSSAVSGGAAAGGLYWQFLTEGMDSNRDGYEVIFSEGDSTANLITQQSQKLSKTRKLYYKV</sequence>
<accession>A0AAV1EAR7</accession>
<keyword evidence="8" id="KW-0472">Membrane</keyword>
<gene>
    <name evidence="10" type="ORF">OLC1_LOCUS22983</name>
</gene>
<dbReference type="EC" id="3.2.1.78" evidence="4"/>
<organism evidence="10 11">
    <name type="scientific">Oldenlandia corymbosa var. corymbosa</name>
    <dbReference type="NCBI Taxonomy" id="529605"/>
    <lineage>
        <taxon>Eukaryota</taxon>
        <taxon>Viridiplantae</taxon>
        <taxon>Streptophyta</taxon>
        <taxon>Embryophyta</taxon>
        <taxon>Tracheophyta</taxon>
        <taxon>Spermatophyta</taxon>
        <taxon>Magnoliopsida</taxon>
        <taxon>eudicotyledons</taxon>
        <taxon>Gunneridae</taxon>
        <taxon>Pentapetalae</taxon>
        <taxon>asterids</taxon>
        <taxon>lamiids</taxon>
        <taxon>Gentianales</taxon>
        <taxon>Rubiaceae</taxon>
        <taxon>Rubioideae</taxon>
        <taxon>Spermacoceae</taxon>
        <taxon>Hedyotis-Oldenlandia complex</taxon>
        <taxon>Oldenlandia</taxon>
    </lineage>
</organism>